<proteinExistence type="predicted"/>
<name>A0A428QN62_9HYPO</name>
<evidence type="ECO:0000313" key="2">
    <source>
        <dbReference type="Proteomes" id="UP000288168"/>
    </source>
</evidence>
<dbReference type="AlphaFoldDB" id="A0A428QN62"/>
<dbReference type="EMBL" id="NKCI01000023">
    <property type="protein sequence ID" value="RSL66720.1"/>
    <property type="molecule type" value="Genomic_DNA"/>
</dbReference>
<sequence length="94" mass="10414">MPVLAETASRKPDCSALGWLRVRLVVRHKDHFGLIAVWVGDRQLHGTVVHAEQSMRMHATLKNVDQNSGKIRGDCTIIKLTSLGLLLNSFAEPT</sequence>
<evidence type="ECO:0000313" key="1">
    <source>
        <dbReference type="EMBL" id="RSL66720.1"/>
    </source>
</evidence>
<keyword evidence="2" id="KW-1185">Reference proteome</keyword>
<organism evidence="1 2">
    <name type="scientific">Fusarium duplospermum</name>
    <dbReference type="NCBI Taxonomy" id="1325734"/>
    <lineage>
        <taxon>Eukaryota</taxon>
        <taxon>Fungi</taxon>
        <taxon>Dikarya</taxon>
        <taxon>Ascomycota</taxon>
        <taxon>Pezizomycotina</taxon>
        <taxon>Sordariomycetes</taxon>
        <taxon>Hypocreomycetidae</taxon>
        <taxon>Hypocreales</taxon>
        <taxon>Nectriaceae</taxon>
        <taxon>Fusarium</taxon>
        <taxon>Fusarium solani species complex</taxon>
    </lineage>
</organism>
<protein>
    <submittedName>
        <fullName evidence="1">Uncharacterized protein</fullName>
    </submittedName>
</protein>
<accession>A0A428QN62</accession>
<comment type="caution">
    <text evidence="1">The sequence shown here is derived from an EMBL/GenBank/DDBJ whole genome shotgun (WGS) entry which is preliminary data.</text>
</comment>
<reference evidence="1 2" key="1">
    <citation type="submission" date="2017-06" db="EMBL/GenBank/DDBJ databases">
        <title>Comparative genomic analysis of Ambrosia Fusariam Clade fungi.</title>
        <authorList>
            <person name="Stajich J.E."/>
            <person name="Carrillo J."/>
            <person name="Kijimoto T."/>
            <person name="Eskalen A."/>
            <person name="O'Donnell K."/>
            <person name="Kasson M."/>
        </authorList>
    </citation>
    <scope>NUCLEOTIDE SEQUENCE [LARGE SCALE GENOMIC DNA]</scope>
    <source>
        <strain evidence="1 2">NRRL62584</strain>
    </source>
</reference>
<dbReference type="Proteomes" id="UP000288168">
    <property type="component" value="Unassembled WGS sequence"/>
</dbReference>
<gene>
    <name evidence="1" type="ORF">CEP54_003615</name>
</gene>